<dbReference type="AlphaFoldDB" id="A0A940YIA0"/>
<evidence type="ECO:0000313" key="2">
    <source>
        <dbReference type="Proteomes" id="UP000678374"/>
    </source>
</evidence>
<sequence length="346" mass="38704">MSSLLVRVEADHCHIECGSLGSHGLHPLVIVWFRGDPVQVLRPAAQDASGLYQLRWPLSKDMPLEFVAFTLLDLPLAALRAIWDPADKRFRTLVQEDLLLPALERLDNHVPLLLKDADRMAVYAYLTLLSRMPSAGDLEEFARHHAPHIDRLNGVRGGILGAQEFTDKLKAMRPRYSLLSDSNLPRLLEDVVHILRVQAPPQQLDLGDPDPTRLLVSDEALGTTVHIHDGNRYDDGWVSNTLRLRCTTQRPGAHLRLKGWRRGIGGTLHALRIRSDTSDTQVQYDEDTFEIVFTMNVPARYHVELDLTPHSAEGDARVLGFVLMEYQLSGSPQGTLGAPEPPRSST</sequence>
<comment type="caution">
    <text evidence="1">The sequence shown here is derived from an EMBL/GenBank/DDBJ whole genome shotgun (WGS) entry which is preliminary data.</text>
</comment>
<keyword evidence="2" id="KW-1185">Reference proteome</keyword>
<gene>
    <name evidence="1" type="ORF">KAK06_13505</name>
</gene>
<reference evidence="1" key="1">
    <citation type="submission" date="2021-04" db="EMBL/GenBank/DDBJ databases">
        <title>The genome sequence of Ideonella sp. 4Y11.</title>
        <authorList>
            <person name="Liu Y."/>
        </authorList>
    </citation>
    <scope>NUCLEOTIDE SEQUENCE</scope>
    <source>
        <strain evidence="1">4Y11</strain>
    </source>
</reference>
<accession>A0A940YIA0</accession>
<evidence type="ECO:0000313" key="1">
    <source>
        <dbReference type="EMBL" id="MBQ0959964.1"/>
    </source>
</evidence>
<dbReference type="Proteomes" id="UP000678374">
    <property type="component" value="Unassembled WGS sequence"/>
</dbReference>
<dbReference type="EMBL" id="JAGQDE010000011">
    <property type="protein sequence ID" value="MBQ0959964.1"/>
    <property type="molecule type" value="Genomic_DNA"/>
</dbReference>
<proteinExistence type="predicted"/>
<name>A0A940YIA0_9BURK</name>
<organism evidence="1 2">
    <name type="scientific">Ideonella aquatica</name>
    <dbReference type="NCBI Taxonomy" id="2824119"/>
    <lineage>
        <taxon>Bacteria</taxon>
        <taxon>Pseudomonadati</taxon>
        <taxon>Pseudomonadota</taxon>
        <taxon>Betaproteobacteria</taxon>
        <taxon>Burkholderiales</taxon>
        <taxon>Sphaerotilaceae</taxon>
        <taxon>Ideonella</taxon>
    </lineage>
</organism>
<dbReference type="RefSeq" id="WP_210802643.1">
    <property type="nucleotide sequence ID" value="NZ_JAGQDE010000011.1"/>
</dbReference>
<protein>
    <submittedName>
        <fullName evidence="1">Uncharacterized protein</fullName>
    </submittedName>
</protein>